<protein>
    <recommendedName>
        <fullName evidence="6">SAM-dependent chlorinase/fluorinase</fullName>
    </recommendedName>
</protein>
<evidence type="ECO:0000313" key="5">
    <source>
        <dbReference type="EMBL" id="SUZ72126.1"/>
    </source>
</evidence>
<dbReference type="InterPro" id="IPR002747">
    <property type="entry name" value="SAM_OH_AdoTrfase"/>
</dbReference>
<name>A0A381PYI7_9ZZZZ</name>
<dbReference type="InterPro" id="IPR046470">
    <property type="entry name" value="SAM_HAT_C"/>
</dbReference>
<comment type="similarity">
    <text evidence="2">Belongs to the SAM hydrolase / SAM-dependent halogenase family.</text>
</comment>
<dbReference type="Pfam" id="PF01887">
    <property type="entry name" value="SAM_HAT_N"/>
    <property type="match status" value="2"/>
</dbReference>
<dbReference type="PANTHER" id="PTHR35092:SF1">
    <property type="entry name" value="CHLORINASE MJ1651"/>
    <property type="match status" value="1"/>
</dbReference>
<feature type="domain" description="S-adenosyl-l-methionine hydroxide adenosyltransferase C-terminal" evidence="4">
    <location>
        <begin position="182"/>
        <end position="267"/>
    </location>
</feature>
<dbReference type="Gene3D" id="2.40.30.90">
    <property type="entry name" value="Bacterial fluorinating enzyme like"/>
    <property type="match status" value="1"/>
</dbReference>
<evidence type="ECO:0008006" key="6">
    <source>
        <dbReference type="Google" id="ProtNLM"/>
    </source>
</evidence>
<keyword evidence="1" id="KW-0949">S-adenosyl-L-methionine</keyword>
<dbReference type="InterPro" id="IPR046469">
    <property type="entry name" value="SAM_HAT_N"/>
</dbReference>
<dbReference type="Pfam" id="PF20257">
    <property type="entry name" value="SAM_HAT_C"/>
    <property type="match status" value="1"/>
</dbReference>
<dbReference type="InterPro" id="IPR023227">
    <property type="entry name" value="SAM_OH_AdoTrfase_C_sf"/>
</dbReference>
<dbReference type="SUPFAM" id="SSF101852">
    <property type="entry name" value="Bacterial fluorinating enzyme, C-terminal domain"/>
    <property type="match status" value="1"/>
</dbReference>
<dbReference type="InterPro" id="IPR023228">
    <property type="entry name" value="SAM_OH_AdoTrfase_N_sf"/>
</dbReference>
<evidence type="ECO:0000256" key="1">
    <source>
        <dbReference type="ARBA" id="ARBA00022691"/>
    </source>
</evidence>
<gene>
    <name evidence="5" type="ORF">METZ01_LOCUS24980</name>
</gene>
<feature type="domain" description="S-adenosyl-l-methionine hydroxide adenosyltransferase N-terminal" evidence="3">
    <location>
        <begin position="1"/>
        <end position="56"/>
    </location>
</feature>
<evidence type="ECO:0000259" key="4">
    <source>
        <dbReference type="Pfam" id="PF20257"/>
    </source>
</evidence>
<accession>A0A381PYI7</accession>
<dbReference type="Gene3D" id="3.40.50.10790">
    <property type="entry name" value="S-adenosyl-l-methionine hydroxide adenosyltransferase, N-terminal"/>
    <property type="match status" value="1"/>
</dbReference>
<evidence type="ECO:0000256" key="2">
    <source>
        <dbReference type="ARBA" id="ARBA00024035"/>
    </source>
</evidence>
<proteinExistence type="inferred from homology"/>
<dbReference type="SUPFAM" id="SSF102522">
    <property type="entry name" value="Bacterial fluorinating enzyme, N-terminal domain"/>
    <property type="match status" value="1"/>
</dbReference>
<evidence type="ECO:0000259" key="3">
    <source>
        <dbReference type="Pfam" id="PF01887"/>
    </source>
</evidence>
<dbReference type="EMBL" id="UINC01001144">
    <property type="protein sequence ID" value="SUZ72126.1"/>
    <property type="molecule type" value="Genomic_DNA"/>
</dbReference>
<reference evidence="5" key="1">
    <citation type="submission" date="2018-05" db="EMBL/GenBank/DDBJ databases">
        <authorList>
            <person name="Lanie J.A."/>
            <person name="Ng W.-L."/>
            <person name="Kazmierczak K.M."/>
            <person name="Andrzejewski T.M."/>
            <person name="Davidsen T.M."/>
            <person name="Wayne K.J."/>
            <person name="Tettelin H."/>
            <person name="Glass J.I."/>
            <person name="Rusch D."/>
            <person name="Podicherti R."/>
            <person name="Tsui H.-C.T."/>
            <person name="Winkler M.E."/>
        </authorList>
    </citation>
    <scope>NUCLEOTIDE SEQUENCE</scope>
</reference>
<dbReference type="PIRSF" id="PIRSF006779">
    <property type="entry name" value="UCP006779"/>
    <property type="match status" value="1"/>
</dbReference>
<dbReference type="PANTHER" id="PTHR35092">
    <property type="entry name" value="CHLORINASE MJ1651"/>
    <property type="match status" value="1"/>
</dbReference>
<sequence>MKGVILNIEPDANIIDITHNIKPQNILQAAKVLNATFPWYPKGAVHIIVVDPGVGGPEIKKSPETKKKPSKLKDNRLSMIAEGRGPVGKRPIVIQSQFQTFVGPDNGVLTPALGPKSRVYEINNPQYFLKNVSNTFHGRDLFAPVAAWIAAGIPASKMGPRLLKATQLDMPEATQKNKQIEGEIIYIDHFGNAATNIPAELIDKTFTSSDTIEVRVGKEKINGLVTGYYQVNPNQPGAILNSWDQLEIFCRESNAEKKLKLKIGQSVILKEK</sequence>
<organism evidence="5">
    <name type="scientific">marine metagenome</name>
    <dbReference type="NCBI Taxonomy" id="408172"/>
    <lineage>
        <taxon>unclassified sequences</taxon>
        <taxon>metagenomes</taxon>
        <taxon>ecological metagenomes</taxon>
    </lineage>
</organism>
<dbReference type="AlphaFoldDB" id="A0A381PYI7"/>
<feature type="domain" description="S-adenosyl-l-methionine hydroxide adenosyltransferase N-terminal" evidence="3">
    <location>
        <begin position="89"/>
        <end position="159"/>
    </location>
</feature>